<proteinExistence type="inferred from homology"/>
<protein>
    <submittedName>
        <fullName evidence="2">Putative meiosis expressed protein 1 protein-like</fullName>
    </submittedName>
</protein>
<evidence type="ECO:0000256" key="1">
    <source>
        <dbReference type="ARBA" id="ARBA00008514"/>
    </source>
</evidence>
<keyword evidence="3" id="KW-1185">Reference proteome</keyword>
<dbReference type="Pfam" id="PF15163">
    <property type="entry name" value="Meiosis_expr"/>
    <property type="match status" value="1"/>
</dbReference>
<accession>A0A2G8KQY3</accession>
<name>A0A2G8KQY3_STIJA</name>
<evidence type="ECO:0000313" key="2">
    <source>
        <dbReference type="EMBL" id="PIK50412.1"/>
    </source>
</evidence>
<dbReference type="AlphaFoldDB" id="A0A2G8KQY3"/>
<comment type="caution">
    <text evidence="2">The sequence shown here is derived from an EMBL/GenBank/DDBJ whole genome shotgun (WGS) entry which is preliminary data.</text>
</comment>
<dbReference type="GO" id="GO:0005634">
    <property type="term" value="C:nucleus"/>
    <property type="evidence" value="ECO:0007669"/>
    <property type="project" value="InterPro"/>
</dbReference>
<gene>
    <name evidence="2" type="ORF">BSL78_12651</name>
</gene>
<dbReference type="PANTHER" id="PTHR17008">
    <property type="entry name" value="MEIOSIS-EXPRESSED GENE 1 PROTEIN"/>
    <property type="match status" value="1"/>
</dbReference>
<evidence type="ECO:0000313" key="3">
    <source>
        <dbReference type="Proteomes" id="UP000230750"/>
    </source>
</evidence>
<dbReference type="EMBL" id="MRZV01000419">
    <property type="protein sequence ID" value="PIK50412.1"/>
    <property type="molecule type" value="Genomic_DNA"/>
</dbReference>
<reference evidence="2 3" key="1">
    <citation type="journal article" date="2017" name="PLoS Biol.">
        <title>The sea cucumber genome provides insights into morphological evolution and visceral regeneration.</title>
        <authorList>
            <person name="Zhang X."/>
            <person name="Sun L."/>
            <person name="Yuan J."/>
            <person name="Sun Y."/>
            <person name="Gao Y."/>
            <person name="Zhang L."/>
            <person name="Li S."/>
            <person name="Dai H."/>
            <person name="Hamel J.F."/>
            <person name="Liu C."/>
            <person name="Yu Y."/>
            <person name="Liu S."/>
            <person name="Lin W."/>
            <person name="Guo K."/>
            <person name="Jin S."/>
            <person name="Xu P."/>
            <person name="Storey K.B."/>
            <person name="Huan P."/>
            <person name="Zhang T."/>
            <person name="Zhou Y."/>
            <person name="Zhang J."/>
            <person name="Lin C."/>
            <person name="Li X."/>
            <person name="Xing L."/>
            <person name="Huo D."/>
            <person name="Sun M."/>
            <person name="Wang L."/>
            <person name="Mercier A."/>
            <person name="Li F."/>
            <person name="Yang H."/>
            <person name="Xiang J."/>
        </authorList>
    </citation>
    <scope>NUCLEOTIDE SEQUENCE [LARGE SCALE GENOMIC DNA]</scope>
    <source>
        <strain evidence="2">Shaxun</strain>
        <tissue evidence="2">Muscle</tissue>
    </source>
</reference>
<dbReference type="Proteomes" id="UP000230750">
    <property type="component" value="Unassembled WGS sequence"/>
</dbReference>
<dbReference type="OrthoDB" id="10023051at2759"/>
<organism evidence="2 3">
    <name type="scientific">Stichopus japonicus</name>
    <name type="common">Sea cucumber</name>
    <dbReference type="NCBI Taxonomy" id="307972"/>
    <lineage>
        <taxon>Eukaryota</taxon>
        <taxon>Metazoa</taxon>
        <taxon>Echinodermata</taxon>
        <taxon>Eleutherozoa</taxon>
        <taxon>Echinozoa</taxon>
        <taxon>Holothuroidea</taxon>
        <taxon>Aspidochirotacea</taxon>
        <taxon>Aspidochirotida</taxon>
        <taxon>Stichopodidae</taxon>
        <taxon>Apostichopus</taxon>
    </lineage>
</organism>
<dbReference type="InterPro" id="IPR020186">
    <property type="entry name" value="Meiosis-expressed_gene_1"/>
</dbReference>
<comment type="similarity">
    <text evidence="1">Belongs to the MEIG1 family.</text>
</comment>
<dbReference type="PANTHER" id="PTHR17008:SF1">
    <property type="entry name" value="MEIOSIS EXPRESSED GENE 1 PROTEIN HOMOLOG"/>
    <property type="match status" value="1"/>
</dbReference>
<dbReference type="STRING" id="307972.A0A2G8KQY3"/>
<sequence>MSAASVIPEPKSMTRAKKWSDEVEEAYRFQVAGYKGEAEYTALKGLEVERWPDSGYIKKLTRKDGNFYYYNKDRECPDKDVHQIKIYSYN</sequence>